<evidence type="ECO:0000256" key="1">
    <source>
        <dbReference type="SAM" id="MobiDB-lite"/>
    </source>
</evidence>
<evidence type="ECO:0000313" key="3">
    <source>
        <dbReference type="Proteomes" id="UP001165080"/>
    </source>
</evidence>
<keyword evidence="3" id="KW-1185">Reference proteome</keyword>
<accession>A0A9W6F1J6</accession>
<sequence>MAKKKKRSSHCQSTPTVDAPPADGPEARAARPALLFLFPTSMPDGAVGERRHGGRPGDCIVGGYGRGGGGRPGDCIVGSSGRGGGGRPSGWKGGRLAARDG</sequence>
<dbReference type="AlphaFoldDB" id="A0A9W6F1J6"/>
<gene>
    <name evidence="2" type="primary">PLESTB001009</name>
    <name evidence="2" type="ORF">PLESTB_000624400</name>
</gene>
<protein>
    <submittedName>
        <fullName evidence="2">Uncharacterized protein</fullName>
    </submittedName>
</protein>
<name>A0A9W6F1J6_9CHLO</name>
<feature type="region of interest" description="Disordered" evidence="1">
    <location>
        <begin position="1"/>
        <end position="31"/>
    </location>
</feature>
<evidence type="ECO:0000313" key="2">
    <source>
        <dbReference type="EMBL" id="GLC52395.1"/>
    </source>
</evidence>
<dbReference type="Proteomes" id="UP001165080">
    <property type="component" value="Unassembled WGS sequence"/>
</dbReference>
<proteinExistence type="predicted"/>
<feature type="compositionally biased region" description="Gly residues" evidence="1">
    <location>
        <begin position="80"/>
        <end position="93"/>
    </location>
</feature>
<reference evidence="2 3" key="1">
    <citation type="journal article" date="2023" name="Commun. Biol.">
        <title>Reorganization of the ancestral sex-determining regions during the evolution of trioecy in Pleodorina starrii.</title>
        <authorList>
            <person name="Takahashi K."/>
            <person name="Suzuki S."/>
            <person name="Kawai-Toyooka H."/>
            <person name="Yamamoto K."/>
            <person name="Hamaji T."/>
            <person name="Ootsuki R."/>
            <person name="Yamaguchi H."/>
            <person name="Kawachi M."/>
            <person name="Higashiyama T."/>
            <person name="Nozaki H."/>
        </authorList>
    </citation>
    <scope>NUCLEOTIDE SEQUENCE [LARGE SCALE GENOMIC DNA]</scope>
    <source>
        <strain evidence="2 3">NIES-4479</strain>
    </source>
</reference>
<feature type="region of interest" description="Disordered" evidence="1">
    <location>
        <begin position="77"/>
        <end position="101"/>
    </location>
</feature>
<organism evidence="2 3">
    <name type="scientific">Pleodorina starrii</name>
    <dbReference type="NCBI Taxonomy" id="330485"/>
    <lineage>
        <taxon>Eukaryota</taxon>
        <taxon>Viridiplantae</taxon>
        <taxon>Chlorophyta</taxon>
        <taxon>core chlorophytes</taxon>
        <taxon>Chlorophyceae</taxon>
        <taxon>CS clade</taxon>
        <taxon>Chlamydomonadales</taxon>
        <taxon>Volvocaceae</taxon>
        <taxon>Pleodorina</taxon>
    </lineage>
</organism>
<dbReference type="EMBL" id="BRXU01000006">
    <property type="protein sequence ID" value="GLC52395.1"/>
    <property type="molecule type" value="Genomic_DNA"/>
</dbReference>
<comment type="caution">
    <text evidence="2">The sequence shown here is derived from an EMBL/GenBank/DDBJ whole genome shotgun (WGS) entry which is preliminary data.</text>
</comment>